<evidence type="ECO:0000313" key="3">
    <source>
        <dbReference type="Proteomes" id="UP000271624"/>
    </source>
</evidence>
<dbReference type="AlphaFoldDB" id="A0A3S1APX0"/>
<evidence type="ECO:0000313" key="2">
    <source>
        <dbReference type="EMBL" id="RUT06538.1"/>
    </source>
</evidence>
<sequence length="220" mass="24233">MNSNKLSTACLLLLILSTSAPFNTRAFASDISEIKASIQQAALRKLSKKVNAPIDKLEIVYTFKPTFRTIGKSGFGFVVVDKRNGKIFDIAVDANGQEMNIEKLAQQDKTAYVSKYGKLSQGLFEKLADTKPNDQISVVIKLKVERQDVKSIQAPVTVSTDTQQQTIENERVVNEAINKIEELGFNVNGDNSSPAVYGNLTPAQIRAIEKLDIVDNIDIL</sequence>
<feature type="signal peptide" evidence="1">
    <location>
        <begin position="1"/>
        <end position="28"/>
    </location>
</feature>
<name>A0A3S1APX0_9CYAN</name>
<dbReference type="OrthoDB" id="510470at2"/>
<proteinExistence type="predicted"/>
<comment type="caution">
    <text evidence="2">The sequence shown here is derived from an EMBL/GenBank/DDBJ whole genome shotgun (WGS) entry which is preliminary data.</text>
</comment>
<organism evidence="2 3">
    <name type="scientific">Dulcicalothrix desertica PCC 7102</name>
    <dbReference type="NCBI Taxonomy" id="232991"/>
    <lineage>
        <taxon>Bacteria</taxon>
        <taxon>Bacillati</taxon>
        <taxon>Cyanobacteriota</taxon>
        <taxon>Cyanophyceae</taxon>
        <taxon>Nostocales</taxon>
        <taxon>Calotrichaceae</taxon>
        <taxon>Dulcicalothrix</taxon>
    </lineage>
</organism>
<protein>
    <submittedName>
        <fullName evidence="2">Uncharacterized protein</fullName>
    </submittedName>
</protein>
<reference evidence="2" key="1">
    <citation type="submission" date="2018-12" db="EMBL/GenBank/DDBJ databases">
        <authorList>
            <person name="Will S."/>
            <person name="Neumann-Schaal M."/>
            <person name="Henke P."/>
        </authorList>
    </citation>
    <scope>NUCLEOTIDE SEQUENCE</scope>
    <source>
        <strain evidence="2">PCC 7102</strain>
    </source>
</reference>
<dbReference type="RefSeq" id="WP_127081341.1">
    <property type="nucleotide sequence ID" value="NZ_RSCL01000006.1"/>
</dbReference>
<keyword evidence="1" id="KW-0732">Signal</keyword>
<accession>A0A3S1APX0</accession>
<keyword evidence="3" id="KW-1185">Reference proteome</keyword>
<dbReference type="EMBL" id="RSCL01000006">
    <property type="protein sequence ID" value="RUT06538.1"/>
    <property type="molecule type" value="Genomic_DNA"/>
</dbReference>
<reference evidence="2" key="2">
    <citation type="journal article" date="2019" name="Genome Biol. Evol.">
        <title>Day and night: Metabolic profiles and evolutionary relationships of six axenic non-marine cyanobacteria.</title>
        <authorList>
            <person name="Will S.E."/>
            <person name="Henke P."/>
            <person name="Boedeker C."/>
            <person name="Huang S."/>
            <person name="Brinkmann H."/>
            <person name="Rohde M."/>
            <person name="Jarek M."/>
            <person name="Friedl T."/>
            <person name="Seufert S."/>
            <person name="Schumacher M."/>
            <person name="Overmann J."/>
            <person name="Neumann-Schaal M."/>
            <person name="Petersen J."/>
        </authorList>
    </citation>
    <scope>NUCLEOTIDE SEQUENCE [LARGE SCALE GENOMIC DNA]</scope>
    <source>
        <strain evidence="2">PCC 7102</strain>
    </source>
</reference>
<dbReference type="Proteomes" id="UP000271624">
    <property type="component" value="Unassembled WGS sequence"/>
</dbReference>
<gene>
    <name evidence="2" type="ORF">DSM106972_027950</name>
</gene>
<evidence type="ECO:0000256" key="1">
    <source>
        <dbReference type="SAM" id="SignalP"/>
    </source>
</evidence>
<feature type="chain" id="PRO_5030082912" evidence="1">
    <location>
        <begin position="29"/>
        <end position="220"/>
    </location>
</feature>